<feature type="region of interest" description="Disordered" evidence="16">
    <location>
        <begin position="390"/>
        <end position="420"/>
    </location>
</feature>
<feature type="transmembrane region" description="Helical" evidence="17">
    <location>
        <begin position="154"/>
        <end position="172"/>
    </location>
</feature>
<reference evidence="21" key="1">
    <citation type="journal article" date="2023" name="Science">
        <title>Genome structures resolve the early diversification of teleost fishes.</title>
        <authorList>
            <person name="Parey E."/>
            <person name="Louis A."/>
            <person name="Montfort J."/>
            <person name="Bouchez O."/>
            <person name="Roques C."/>
            <person name="Iampietro C."/>
            <person name="Lluch J."/>
            <person name="Castinel A."/>
            <person name="Donnadieu C."/>
            <person name="Desvignes T."/>
            <person name="Floi Bucao C."/>
            <person name="Jouanno E."/>
            <person name="Wen M."/>
            <person name="Mejri S."/>
            <person name="Dirks R."/>
            <person name="Jansen H."/>
            <person name="Henkel C."/>
            <person name="Chen W.J."/>
            <person name="Zahm M."/>
            <person name="Cabau C."/>
            <person name="Klopp C."/>
            <person name="Thompson A.W."/>
            <person name="Robinson-Rechavi M."/>
            <person name="Braasch I."/>
            <person name="Lecointre G."/>
            <person name="Bobe J."/>
            <person name="Postlethwait J.H."/>
            <person name="Berthelot C."/>
            <person name="Roest Crollius H."/>
            <person name="Guiguen Y."/>
        </authorList>
    </citation>
    <scope>NUCLEOTIDE SEQUENCE</scope>
    <source>
        <strain evidence="21">NC1722</strain>
    </source>
</reference>
<dbReference type="FunFam" id="4.10.1240.10:FF:000014">
    <property type="entry name" value="Growth hormone-releasing hormone receptor 2"/>
    <property type="match status" value="1"/>
</dbReference>
<dbReference type="Gene3D" id="4.10.1240.10">
    <property type="entry name" value="GPCR, family 2, extracellular hormone receptor domain"/>
    <property type="match status" value="1"/>
</dbReference>
<dbReference type="SMART" id="SM00008">
    <property type="entry name" value="HormR"/>
    <property type="match status" value="1"/>
</dbReference>
<keyword evidence="3" id="KW-1003">Cell membrane</keyword>
<evidence type="ECO:0000256" key="3">
    <source>
        <dbReference type="ARBA" id="ARBA00022475"/>
    </source>
</evidence>
<feature type="transmembrane region" description="Helical" evidence="17">
    <location>
        <begin position="312"/>
        <end position="333"/>
    </location>
</feature>
<evidence type="ECO:0000256" key="6">
    <source>
        <dbReference type="ARBA" id="ARBA00022989"/>
    </source>
</evidence>
<evidence type="ECO:0000256" key="9">
    <source>
        <dbReference type="ARBA" id="ARBA00023157"/>
    </source>
</evidence>
<evidence type="ECO:0000256" key="7">
    <source>
        <dbReference type="ARBA" id="ARBA00023040"/>
    </source>
</evidence>
<organism evidence="21 22">
    <name type="scientific">Aldrovandia affinis</name>
    <dbReference type="NCBI Taxonomy" id="143900"/>
    <lineage>
        <taxon>Eukaryota</taxon>
        <taxon>Metazoa</taxon>
        <taxon>Chordata</taxon>
        <taxon>Craniata</taxon>
        <taxon>Vertebrata</taxon>
        <taxon>Euteleostomi</taxon>
        <taxon>Actinopterygii</taxon>
        <taxon>Neopterygii</taxon>
        <taxon>Teleostei</taxon>
        <taxon>Notacanthiformes</taxon>
        <taxon>Halosauridae</taxon>
        <taxon>Aldrovandia</taxon>
    </lineage>
</organism>
<evidence type="ECO:0000256" key="10">
    <source>
        <dbReference type="ARBA" id="ARBA00023170"/>
    </source>
</evidence>
<feature type="transmembrane region" description="Helical" evidence="17">
    <location>
        <begin position="339"/>
        <end position="364"/>
    </location>
</feature>
<evidence type="ECO:0000256" key="2">
    <source>
        <dbReference type="ARBA" id="ARBA00005314"/>
    </source>
</evidence>
<dbReference type="PRINTS" id="PR01352">
    <property type="entry name" value="GHRHRECEPTOR"/>
</dbReference>
<evidence type="ECO:0000313" key="21">
    <source>
        <dbReference type="EMBL" id="KAJ8389008.1"/>
    </source>
</evidence>
<gene>
    <name evidence="21" type="ORF">AAFF_G00124050</name>
</gene>
<evidence type="ECO:0000256" key="1">
    <source>
        <dbReference type="ARBA" id="ARBA00004651"/>
    </source>
</evidence>
<sequence>MRVFKYMIVMSMASSVLSSLHPECEYIFQLEKEQLRCLEEISDHGNHSDPGCPQQWDSVVCWPSTAVGQTVHSPCPLVFSLFQNNTGTVSRNCTDQGWSRPHPPYYIACIESYFATVKRIYTIGYSTSLTSLIIAVAILLHFRRLHCARNHIHVQLFLSFILKAVAVLVKDATLFPGDDIDHCSLSTVACKAAVVFCHYCVMTNFFWLLVEALYLNTLLLSSLHCFLWHFVLMGWGVPIVFIILWIVSRVYFEDTECWDINEESKYWWIIKGPIVVSIAVNFVLFMNIIRILGQKLNPRLIHFNNSSHYRRLARATLLLVPLFGTHYMVFSFLPDHVHVGVRLSIELCFGSFQGLIVAVLYCFLNKEVRAEVWVKWLRWQESSYGVVPAGAKGSQMDTPQMDTPQMDTPQMDTPQMDTPF</sequence>
<evidence type="ECO:0000256" key="15">
    <source>
        <dbReference type="ARBA" id="ARBA00079039"/>
    </source>
</evidence>
<keyword evidence="11" id="KW-0325">Glycoprotein</keyword>
<dbReference type="SUPFAM" id="SSF81321">
    <property type="entry name" value="Family A G protein-coupled receptor-like"/>
    <property type="match status" value="1"/>
</dbReference>
<keyword evidence="8 17" id="KW-0472">Membrane</keyword>
<dbReference type="SUPFAM" id="SSF111418">
    <property type="entry name" value="Hormone receptor domain"/>
    <property type="match status" value="1"/>
</dbReference>
<keyword evidence="10" id="KW-0675">Receptor</keyword>
<feature type="domain" description="G-protein coupled receptors family 2 profile 2" evidence="20">
    <location>
        <begin position="117"/>
        <end position="365"/>
    </location>
</feature>
<feature type="transmembrane region" description="Helical" evidence="17">
    <location>
        <begin position="120"/>
        <end position="142"/>
    </location>
</feature>
<dbReference type="GO" id="GO:0005886">
    <property type="term" value="C:plasma membrane"/>
    <property type="evidence" value="ECO:0007669"/>
    <property type="project" value="UniProtKB-SubCell"/>
</dbReference>
<comment type="similarity">
    <text evidence="2">Belongs to the G-protein coupled receptor 2 family.</text>
</comment>
<evidence type="ECO:0000256" key="17">
    <source>
        <dbReference type="SAM" id="Phobius"/>
    </source>
</evidence>
<evidence type="ECO:0000256" key="4">
    <source>
        <dbReference type="ARBA" id="ARBA00022692"/>
    </source>
</evidence>
<keyword evidence="4 17" id="KW-0812">Transmembrane</keyword>
<evidence type="ECO:0000256" key="18">
    <source>
        <dbReference type="SAM" id="SignalP"/>
    </source>
</evidence>
<dbReference type="PRINTS" id="PR00249">
    <property type="entry name" value="GPCRSECRETIN"/>
</dbReference>
<evidence type="ECO:0000256" key="5">
    <source>
        <dbReference type="ARBA" id="ARBA00022729"/>
    </source>
</evidence>
<feature type="transmembrane region" description="Helical" evidence="17">
    <location>
        <begin position="192"/>
        <end position="214"/>
    </location>
</feature>
<evidence type="ECO:0000256" key="11">
    <source>
        <dbReference type="ARBA" id="ARBA00023180"/>
    </source>
</evidence>
<dbReference type="InterPro" id="IPR050332">
    <property type="entry name" value="GPCR_2"/>
</dbReference>
<dbReference type="InterPro" id="IPR017983">
    <property type="entry name" value="GPCR_2_secretin-like_CS"/>
</dbReference>
<evidence type="ECO:0000256" key="8">
    <source>
        <dbReference type="ARBA" id="ARBA00023136"/>
    </source>
</evidence>
<dbReference type="PANTHER" id="PTHR45620">
    <property type="entry name" value="PDF RECEPTOR-LIKE PROTEIN-RELATED"/>
    <property type="match status" value="1"/>
</dbReference>
<dbReference type="PROSITE" id="PS00650">
    <property type="entry name" value="G_PROTEIN_RECEP_F2_2"/>
    <property type="match status" value="1"/>
</dbReference>
<feature type="chain" id="PRO_5042014688" description="Growth hormone-releasing hormone receptor" evidence="18">
    <location>
        <begin position="19"/>
        <end position="420"/>
    </location>
</feature>
<dbReference type="GO" id="GO:0007166">
    <property type="term" value="P:cell surface receptor signaling pathway"/>
    <property type="evidence" value="ECO:0007669"/>
    <property type="project" value="InterPro"/>
</dbReference>
<dbReference type="GO" id="GO:0019838">
    <property type="term" value="F:growth factor binding"/>
    <property type="evidence" value="ECO:0007669"/>
    <property type="project" value="TreeGrafter"/>
</dbReference>
<dbReference type="PROSITE" id="PS50261">
    <property type="entry name" value="G_PROTEIN_RECEP_F2_4"/>
    <property type="match status" value="1"/>
</dbReference>
<feature type="signal peptide" evidence="18">
    <location>
        <begin position="1"/>
        <end position="18"/>
    </location>
</feature>
<accession>A0AAD7WA08</accession>
<evidence type="ECO:0000256" key="12">
    <source>
        <dbReference type="ARBA" id="ARBA00023224"/>
    </source>
</evidence>
<dbReference type="InterPro" id="IPR036445">
    <property type="entry name" value="GPCR_2_extracell_dom_sf"/>
</dbReference>
<dbReference type="Proteomes" id="UP001221898">
    <property type="component" value="Unassembled WGS sequence"/>
</dbReference>
<evidence type="ECO:0000256" key="13">
    <source>
        <dbReference type="ARBA" id="ARBA00055347"/>
    </source>
</evidence>
<comment type="caution">
    <text evidence="21">The sequence shown here is derived from an EMBL/GenBank/DDBJ whole genome shotgun (WGS) entry which is preliminary data.</text>
</comment>
<dbReference type="PROSITE" id="PS00649">
    <property type="entry name" value="G_PROTEIN_RECEP_F2_1"/>
    <property type="match status" value="1"/>
</dbReference>
<dbReference type="AlphaFoldDB" id="A0AAD7WA08"/>
<feature type="transmembrane region" description="Helical" evidence="17">
    <location>
        <begin position="226"/>
        <end position="247"/>
    </location>
</feature>
<name>A0AAD7WA08_9TELE</name>
<dbReference type="InterPro" id="IPR001879">
    <property type="entry name" value="GPCR_2_extracellular_dom"/>
</dbReference>
<dbReference type="PANTHER" id="PTHR45620:SF14">
    <property type="entry name" value="GROWTH HORMONE-RELEASING HORMONE RECEPTOR"/>
    <property type="match status" value="1"/>
</dbReference>
<proteinExistence type="inferred from homology"/>
<dbReference type="GO" id="GO:0040008">
    <property type="term" value="P:regulation of growth"/>
    <property type="evidence" value="ECO:0007669"/>
    <property type="project" value="UniProtKB-ARBA"/>
</dbReference>
<feature type="transmembrane region" description="Helical" evidence="17">
    <location>
        <begin position="267"/>
        <end position="292"/>
    </location>
</feature>
<dbReference type="Pfam" id="PF00002">
    <property type="entry name" value="7tm_2"/>
    <property type="match status" value="1"/>
</dbReference>
<comment type="function">
    <text evidence="13">Receptor for GRF, coupled to G proteins which activate adenylyl cyclase. Stimulates somatotroph cell growth, growth hormone gene transcription and growth hormone secretion.</text>
</comment>
<keyword evidence="7" id="KW-0297">G-protein coupled receptor</keyword>
<keyword evidence="6 17" id="KW-1133">Transmembrane helix</keyword>
<protein>
    <recommendedName>
        <fullName evidence="14">Growth hormone-releasing hormone receptor</fullName>
    </recommendedName>
    <alternativeName>
        <fullName evidence="15">Growth hormone-releasing factor receptor</fullName>
    </alternativeName>
</protein>
<dbReference type="GO" id="GO:0008528">
    <property type="term" value="F:G protein-coupled peptide receptor activity"/>
    <property type="evidence" value="ECO:0007669"/>
    <property type="project" value="TreeGrafter"/>
</dbReference>
<evidence type="ECO:0000259" key="20">
    <source>
        <dbReference type="PROSITE" id="PS50261"/>
    </source>
</evidence>
<dbReference type="InterPro" id="IPR000832">
    <property type="entry name" value="GPCR_2_secretin-like"/>
</dbReference>
<keyword evidence="12" id="KW-0807">Transducer</keyword>
<dbReference type="GO" id="GO:0016520">
    <property type="term" value="F:growth hormone-releasing hormone receptor activity"/>
    <property type="evidence" value="ECO:0007669"/>
    <property type="project" value="TreeGrafter"/>
</dbReference>
<dbReference type="InterPro" id="IPR017981">
    <property type="entry name" value="GPCR_2-like_7TM"/>
</dbReference>
<comment type="subcellular location">
    <subcellularLocation>
        <location evidence="1">Cell membrane</location>
        <topology evidence="1">Multi-pass membrane protein</topology>
    </subcellularLocation>
</comment>
<evidence type="ECO:0000259" key="19">
    <source>
        <dbReference type="PROSITE" id="PS50227"/>
    </source>
</evidence>
<dbReference type="Gene3D" id="1.20.1070.10">
    <property type="entry name" value="Rhodopsin 7-helix transmembrane proteins"/>
    <property type="match status" value="1"/>
</dbReference>
<feature type="domain" description="G-protein coupled receptors family 2 profile 1" evidence="19">
    <location>
        <begin position="36"/>
        <end position="113"/>
    </location>
</feature>
<dbReference type="PROSITE" id="PS50227">
    <property type="entry name" value="G_PROTEIN_RECEP_F2_3"/>
    <property type="match status" value="1"/>
</dbReference>
<dbReference type="InterPro" id="IPR003288">
    <property type="entry name" value="GPCR_2_GHRH_rcpt"/>
</dbReference>
<keyword evidence="5 18" id="KW-0732">Signal</keyword>
<evidence type="ECO:0000256" key="16">
    <source>
        <dbReference type="SAM" id="MobiDB-lite"/>
    </source>
</evidence>
<feature type="compositionally biased region" description="Polar residues" evidence="16">
    <location>
        <begin position="395"/>
        <end position="420"/>
    </location>
</feature>
<dbReference type="Pfam" id="PF02793">
    <property type="entry name" value="HRM"/>
    <property type="match status" value="1"/>
</dbReference>
<evidence type="ECO:0000256" key="14">
    <source>
        <dbReference type="ARBA" id="ARBA00071070"/>
    </source>
</evidence>
<dbReference type="GO" id="GO:0051240">
    <property type="term" value="P:positive regulation of multicellular organismal process"/>
    <property type="evidence" value="ECO:0007669"/>
    <property type="project" value="UniProtKB-ARBA"/>
</dbReference>
<keyword evidence="22" id="KW-1185">Reference proteome</keyword>
<evidence type="ECO:0000313" key="22">
    <source>
        <dbReference type="Proteomes" id="UP001221898"/>
    </source>
</evidence>
<keyword evidence="9" id="KW-1015">Disulfide bond</keyword>
<dbReference type="EMBL" id="JAINUG010000187">
    <property type="protein sequence ID" value="KAJ8389008.1"/>
    <property type="molecule type" value="Genomic_DNA"/>
</dbReference>
<dbReference type="GO" id="GO:0008284">
    <property type="term" value="P:positive regulation of cell population proliferation"/>
    <property type="evidence" value="ECO:0007669"/>
    <property type="project" value="TreeGrafter"/>
</dbReference>
<dbReference type="GO" id="GO:0017046">
    <property type="term" value="F:peptide hormone binding"/>
    <property type="evidence" value="ECO:0007669"/>
    <property type="project" value="TreeGrafter"/>
</dbReference>
<dbReference type="GO" id="GO:0007189">
    <property type="term" value="P:adenylate cyclase-activating G protein-coupled receptor signaling pathway"/>
    <property type="evidence" value="ECO:0007669"/>
    <property type="project" value="TreeGrafter"/>
</dbReference>